<comment type="caution">
    <text evidence="1">The sequence shown here is derived from an EMBL/GenBank/DDBJ whole genome shotgun (WGS) entry which is preliminary data.</text>
</comment>
<accession>A0A3R6DDT7</accession>
<name>A0A3R6DDT7_9FIRM</name>
<dbReference type="AlphaFoldDB" id="A0A3R6DDT7"/>
<dbReference type="Pfam" id="PF20765">
    <property type="entry name" value="Phage_tail_terminator_8"/>
    <property type="match status" value="1"/>
</dbReference>
<protein>
    <recommendedName>
        <fullName evidence="3">Phage protein</fullName>
    </recommendedName>
</protein>
<sequence>MINEIIDAISIALDSEFEDGYKIHKDEIKQDLKEPCFFIQLIDQSISPLCGQRYLQNNAFCIQYFPESKLNPYAECNDVAERMMFALEYVTPLDADRAIRGTNKNHDLVDGVLNFFVNYNRVILKKPVRSEVMGQIKIQSEMKGE</sequence>
<evidence type="ECO:0008006" key="3">
    <source>
        <dbReference type="Google" id="ProtNLM"/>
    </source>
</evidence>
<proteinExistence type="predicted"/>
<reference evidence="1 2" key="1">
    <citation type="submission" date="2018-08" db="EMBL/GenBank/DDBJ databases">
        <title>A genome reference for cultivated species of the human gut microbiota.</title>
        <authorList>
            <person name="Zou Y."/>
            <person name="Xue W."/>
            <person name="Luo G."/>
        </authorList>
    </citation>
    <scope>NUCLEOTIDE SEQUENCE [LARGE SCALE GENOMIC DNA]</scope>
    <source>
        <strain evidence="1 2">AM43-11</strain>
    </source>
</reference>
<dbReference type="EMBL" id="QSFP01000002">
    <property type="protein sequence ID" value="RHA69787.1"/>
    <property type="molecule type" value="Genomic_DNA"/>
</dbReference>
<evidence type="ECO:0000313" key="1">
    <source>
        <dbReference type="EMBL" id="RHA69787.1"/>
    </source>
</evidence>
<evidence type="ECO:0000313" key="2">
    <source>
        <dbReference type="Proteomes" id="UP000284465"/>
    </source>
</evidence>
<dbReference type="RefSeq" id="WP_118590237.1">
    <property type="nucleotide sequence ID" value="NZ_QSFP01000002.1"/>
</dbReference>
<organism evidence="1 2">
    <name type="scientific">Roseburia intestinalis</name>
    <dbReference type="NCBI Taxonomy" id="166486"/>
    <lineage>
        <taxon>Bacteria</taxon>
        <taxon>Bacillati</taxon>
        <taxon>Bacillota</taxon>
        <taxon>Clostridia</taxon>
        <taxon>Lachnospirales</taxon>
        <taxon>Lachnospiraceae</taxon>
        <taxon>Roseburia</taxon>
    </lineage>
</organism>
<dbReference type="InterPro" id="IPR049254">
    <property type="entry name" value="Phage_tail_terminator"/>
</dbReference>
<gene>
    <name evidence="1" type="ORF">DW927_02965</name>
</gene>
<dbReference type="Proteomes" id="UP000284465">
    <property type="component" value="Unassembled WGS sequence"/>
</dbReference>